<accession>W6Y3X8</accession>
<reference evidence="1 2" key="1">
    <citation type="journal article" date="2013" name="PLoS Genet.">
        <title>Comparative genome structure, secondary metabolite, and effector coding capacity across Cochliobolus pathogens.</title>
        <authorList>
            <person name="Condon B.J."/>
            <person name="Leng Y."/>
            <person name="Wu D."/>
            <person name="Bushley K.E."/>
            <person name="Ohm R.A."/>
            <person name="Otillar R."/>
            <person name="Martin J."/>
            <person name="Schackwitz W."/>
            <person name="Grimwood J."/>
            <person name="MohdZainudin N."/>
            <person name="Xue C."/>
            <person name="Wang R."/>
            <person name="Manning V.A."/>
            <person name="Dhillon B."/>
            <person name="Tu Z.J."/>
            <person name="Steffenson B.J."/>
            <person name="Salamov A."/>
            <person name="Sun H."/>
            <person name="Lowry S."/>
            <person name="LaButti K."/>
            <person name="Han J."/>
            <person name="Copeland A."/>
            <person name="Lindquist E."/>
            <person name="Barry K."/>
            <person name="Schmutz J."/>
            <person name="Baker S.E."/>
            <person name="Ciuffetti L.M."/>
            <person name="Grigoriev I.V."/>
            <person name="Zhong S."/>
            <person name="Turgeon B.G."/>
        </authorList>
    </citation>
    <scope>NUCLEOTIDE SEQUENCE [LARGE SCALE GENOMIC DNA]</scope>
    <source>
        <strain evidence="1 2">26-R-13</strain>
    </source>
</reference>
<proteinExistence type="predicted"/>
<evidence type="ECO:0000313" key="1">
    <source>
        <dbReference type="EMBL" id="EUC32355.1"/>
    </source>
</evidence>
<dbReference type="AlphaFoldDB" id="W6Y3X8"/>
<organism evidence="1 2">
    <name type="scientific">Cochliobolus carbonum (strain 26-R-13)</name>
    <name type="common">Maize leaf spot fungus</name>
    <name type="synonym">Bipolaris zeicola</name>
    <dbReference type="NCBI Taxonomy" id="930089"/>
    <lineage>
        <taxon>Eukaryota</taxon>
        <taxon>Fungi</taxon>
        <taxon>Dikarya</taxon>
        <taxon>Ascomycota</taxon>
        <taxon>Pezizomycotina</taxon>
        <taxon>Dothideomycetes</taxon>
        <taxon>Pleosporomycetidae</taxon>
        <taxon>Pleosporales</taxon>
        <taxon>Pleosporineae</taxon>
        <taxon>Pleosporaceae</taxon>
        <taxon>Bipolaris</taxon>
    </lineage>
</organism>
<dbReference type="EMBL" id="KI964635">
    <property type="protein sequence ID" value="EUC32355.1"/>
    <property type="molecule type" value="Genomic_DNA"/>
</dbReference>
<feature type="non-terminal residue" evidence="1">
    <location>
        <position position="1"/>
    </location>
</feature>
<name>W6Y3X8_COCC2</name>
<dbReference type="HOGENOM" id="CLU_1622879_0_0_1"/>
<gene>
    <name evidence="1" type="ORF">COCCADRAFT_98855</name>
</gene>
<dbReference type="RefSeq" id="XP_007713322.1">
    <property type="nucleotide sequence ID" value="XM_007715132.1"/>
</dbReference>
<dbReference type="Proteomes" id="UP000053841">
    <property type="component" value="Unassembled WGS sequence"/>
</dbReference>
<evidence type="ECO:0000313" key="2">
    <source>
        <dbReference type="Proteomes" id="UP000053841"/>
    </source>
</evidence>
<dbReference type="KEGG" id="bze:COCCADRAFT_98855"/>
<protein>
    <submittedName>
        <fullName evidence="1">Uncharacterized protein</fullName>
    </submittedName>
</protein>
<sequence length="164" mass="18475">HPPWPVANAAFAWSVVCIERGLSSPSAWHDYLLAGYLPSPMWRCMHTGYSTYGRVVSWGVVNVMIRLPPPCPCREDREKRLHHQHLGRLYPALLGRIEYGCIDVWMYVSFACPPACVQMDGYVVTLGFRPRSEPAAKGHVADALSPSLVADWSKVDTVYYILSR</sequence>
<dbReference type="GeneID" id="19154678"/>
<keyword evidence="2" id="KW-1185">Reference proteome</keyword>